<dbReference type="InterPro" id="IPR035897">
    <property type="entry name" value="Toll_tir_struct_dom_sf"/>
</dbReference>
<dbReference type="AlphaFoldDB" id="A0A5A5TGD3"/>
<feature type="repeat" description="TPR" evidence="3">
    <location>
        <begin position="809"/>
        <end position="842"/>
    </location>
</feature>
<dbReference type="PANTHER" id="PTHR44943:SF8">
    <property type="entry name" value="TPR REPEAT-CONTAINING PROTEIN MJ0263"/>
    <property type="match status" value="1"/>
</dbReference>
<dbReference type="InterPro" id="IPR051685">
    <property type="entry name" value="Ycf3/AcsC/BcsC/TPR_MFPF"/>
</dbReference>
<sequence length="968" mass="111144">MAIHSNSTGPLPFQASTTSEEISNETMDTFSRLPDPVEPIKIAILFCDDDSTLNQQLKKYLNPLIKNKYAHIYQELSAGSLVIENILSQMDNADVIIILLSVNFDCDPVWNDSKIHRHIKKCAENGKRIWPIATNFYGYEMSDICKDYNIFFSAETDKKVAANQDEMYLKIFRKIAHEIEYMLLDRYSQIGDVYVKQLQFSQALNIYNYKFVYVQEYAPILLRKGRIFRQQGKFEEAKDCFKAINSYSSIIQTLAKSQGRKIPALTPISSELIMVMNDYSYGCALMELGGLVEISQIESWQTYFTKTTQIFQQVYQYCAILLEQKTLPIKKNLQEVCAMAYCSEGDVYTLLGHRNHHVDYYNHAYNLYVSAHTMQSDTPLYLLNMGKTCVTLGNLCQDEQWYTQALIHYTDATVKSGENAPAYMGCGDVLFHLQRYDEALTAYNEALHCNPPQQAPLFAKMGHIFLTQKKAQEALLSFETALQLEAENAQYHAGKGQALAMLNRYKDALQAYDLALNYGNSSLDLIARRVSVLVEIVEEEYAYGHSAEGFTAFKEALNICQRLLTQVNKEQQADIFCNIGRIYFAQNKIIPSLIYYADAIDTTGHKASNYLGAAKIYTEMGDQANADKYFRSTYQLLADAESKIKADYYKAFGRYHERFAGQTKSEAYVRSWEGACTYYEKAIALYTHAFRRAITHVNLGEAYREINRYEEAIDAFSNALEEDSELIACYFLQGECYAYLKQYTKACELFSKAIEVGYDIIFVRIAWGNALLKRGRYLEAKEKFEGVITKAKQNISTDVAENKHKTEIAYAYGGIGIALYYLDDEEDAIQAFVKANNFDPYIFKYQYYARPLDSIMTSIEVRIRNNPSDWVAYRQKGDILTVLKQYEEAFNMYTKAMQSGRLLDAQLADVIHKRDSVSKQYAEYQNTNKLNNNSETLVTQKQRNDITSTSHHQQPKWLGKLFNRQRIK</sequence>
<dbReference type="Pfam" id="PF07719">
    <property type="entry name" value="TPR_2"/>
    <property type="match status" value="2"/>
</dbReference>
<dbReference type="InterPro" id="IPR011990">
    <property type="entry name" value="TPR-like_helical_dom_sf"/>
</dbReference>
<dbReference type="PANTHER" id="PTHR44943">
    <property type="entry name" value="CELLULOSE SYNTHASE OPERON PROTEIN C"/>
    <property type="match status" value="1"/>
</dbReference>
<dbReference type="SUPFAM" id="SSF48452">
    <property type="entry name" value="TPR-like"/>
    <property type="match status" value="2"/>
</dbReference>
<proteinExistence type="predicted"/>
<keyword evidence="1" id="KW-0677">Repeat</keyword>
<feature type="repeat" description="TPR" evidence="3">
    <location>
        <begin position="693"/>
        <end position="726"/>
    </location>
</feature>
<dbReference type="SMART" id="SM00028">
    <property type="entry name" value="TPR"/>
    <property type="match status" value="11"/>
</dbReference>
<keyword evidence="2 3" id="KW-0802">TPR repeat</keyword>
<dbReference type="PROSITE" id="PS50293">
    <property type="entry name" value="TPR_REGION"/>
    <property type="match status" value="1"/>
</dbReference>
<organism evidence="5 6">
    <name type="scientific">Dictyobacter arantiisoli</name>
    <dbReference type="NCBI Taxonomy" id="2014874"/>
    <lineage>
        <taxon>Bacteria</taxon>
        <taxon>Bacillati</taxon>
        <taxon>Chloroflexota</taxon>
        <taxon>Ktedonobacteria</taxon>
        <taxon>Ktedonobacterales</taxon>
        <taxon>Dictyobacteraceae</taxon>
        <taxon>Dictyobacter</taxon>
    </lineage>
</organism>
<feature type="repeat" description="TPR" evidence="3">
    <location>
        <begin position="455"/>
        <end position="488"/>
    </location>
</feature>
<feature type="coiled-coil region" evidence="4">
    <location>
        <begin position="699"/>
        <end position="726"/>
    </location>
</feature>
<accession>A0A5A5TGD3</accession>
<dbReference type="RefSeq" id="WP_149403109.1">
    <property type="nucleotide sequence ID" value="NZ_BIXY01000063.1"/>
</dbReference>
<keyword evidence="4" id="KW-0175">Coiled coil</keyword>
<evidence type="ECO:0000256" key="3">
    <source>
        <dbReference type="PROSITE-ProRule" id="PRU00339"/>
    </source>
</evidence>
<dbReference type="InterPro" id="IPR019734">
    <property type="entry name" value="TPR_rpt"/>
</dbReference>
<feature type="repeat" description="TPR" evidence="3">
    <location>
        <begin position="420"/>
        <end position="453"/>
    </location>
</feature>
<evidence type="ECO:0008006" key="7">
    <source>
        <dbReference type="Google" id="ProtNLM"/>
    </source>
</evidence>
<comment type="caution">
    <text evidence="5">The sequence shown here is derived from an EMBL/GenBank/DDBJ whole genome shotgun (WGS) entry which is preliminary data.</text>
</comment>
<evidence type="ECO:0000313" key="6">
    <source>
        <dbReference type="Proteomes" id="UP000322530"/>
    </source>
</evidence>
<keyword evidence="6" id="KW-1185">Reference proteome</keyword>
<name>A0A5A5TGD3_9CHLR</name>
<dbReference type="SUPFAM" id="SSF52200">
    <property type="entry name" value="Toll/Interleukin receptor TIR domain"/>
    <property type="match status" value="1"/>
</dbReference>
<dbReference type="OrthoDB" id="165080at2"/>
<evidence type="ECO:0000313" key="5">
    <source>
        <dbReference type="EMBL" id="GCF10216.1"/>
    </source>
</evidence>
<reference evidence="5 6" key="1">
    <citation type="submission" date="2019-01" db="EMBL/GenBank/DDBJ databases">
        <title>Draft genome sequence of Dictyobacter sp. Uno17.</title>
        <authorList>
            <person name="Wang C.M."/>
            <person name="Zheng Y."/>
            <person name="Sakai Y."/>
            <person name="Abe K."/>
            <person name="Yokota A."/>
            <person name="Yabe S."/>
        </authorList>
    </citation>
    <scope>NUCLEOTIDE SEQUENCE [LARGE SCALE GENOMIC DNA]</scope>
    <source>
        <strain evidence="5 6">Uno17</strain>
    </source>
</reference>
<dbReference type="InterPro" id="IPR013105">
    <property type="entry name" value="TPR_2"/>
</dbReference>
<dbReference type="EMBL" id="BIXY01000063">
    <property type="protein sequence ID" value="GCF10216.1"/>
    <property type="molecule type" value="Genomic_DNA"/>
</dbReference>
<dbReference type="PROSITE" id="PS50005">
    <property type="entry name" value="TPR"/>
    <property type="match status" value="4"/>
</dbReference>
<dbReference type="Pfam" id="PF13181">
    <property type="entry name" value="TPR_8"/>
    <property type="match status" value="1"/>
</dbReference>
<evidence type="ECO:0000256" key="2">
    <source>
        <dbReference type="ARBA" id="ARBA00022803"/>
    </source>
</evidence>
<dbReference type="Pfam" id="PF13432">
    <property type="entry name" value="TPR_16"/>
    <property type="match status" value="1"/>
</dbReference>
<protein>
    <recommendedName>
        <fullName evidence="7">TIR domain-containing protein</fullName>
    </recommendedName>
</protein>
<evidence type="ECO:0000256" key="4">
    <source>
        <dbReference type="SAM" id="Coils"/>
    </source>
</evidence>
<evidence type="ECO:0000256" key="1">
    <source>
        <dbReference type="ARBA" id="ARBA00022737"/>
    </source>
</evidence>
<gene>
    <name evidence="5" type="ORF">KDI_37800</name>
</gene>
<dbReference type="Proteomes" id="UP000322530">
    <property type="component" value="Unassembled WGS sequence"/>
</dbReference>
<dbReference type="Pfam" id="PF13174">
    <property type="entry name" value="TPR_6"/>
    <property type="match status" value="1"/>
</dbReference>
<dbReference type="Gene3D" id="1.25.40.10">
    <property type="entry name" value="Tetratricopeptide repeat domain"/>
    <property type="match status" value="6"/>
</dbReference>